<dbReference type="RefSeq" id="WP_175454533.1">
    <property type="nucleotide sequence ID" value="NZ_FNPB01000001.1"/>
</dbReference>
<sequence>MSGLTELMRQVVRDDELRVELEANPESVFDEYELNDAEREAVRRGDDERISSLVDANADDNIGYTGDSDDNIGYTGDSDDNIGYTGDSDDNIGYTGDSDDNIGYTGDSDDNIGYTGD</sequence>
<keyword evidence="3" id="KW-1185">Reference proteome</keyword>
<evidence type="ECO:0000256" key="1">
    <source>
        <dbReference type="SAM" id="MobiDB-lite"/>
    </source>
</evidence>
<name>A0A1H3D798_9EURY</name>
<protein>
    <submittedName>
        <fullName evidence="2">Uncharacterized protein</fullName>
    </submittedName>
</protein>
<dbReference type="Proteomes" id="UP000199170">
    <property type="component" value="Unassembled WGS sequence"/>
</dbReference>
<reference evidence="3" key="1">
    <citation type="submission" date="2016-10" db="EMBL/GenBank/DDBJ databases">
        <authorList>
            <person name="Varghese N."/>
            <person name="Submissions S."/>
        </authorList>
    </citation>
    <scope>NUCLEOTIDE SEQUENCE [LARGE SCALE GENOMIC DNA]</scope>
    <source>
        <strain evidence="3">CGMCC 1.10118</strain>
    </source>
</reference>
<evidence type="ECO:0000313" key="2">
    <source>
        <dbReference type="EMBL" id="SDX62170.1"/>
    </source>
</evidence>
<feature type="region of interest" description="Disordered" evidence="1">
    <location>
        <begin position="58"/>
        <end position="117"/>
    </location>
</feature>
<gene>
    <name evidence="2" type="ORF">SAMN04487946_101401</name>
</gene>
<dbReference type="STRING" id="660517.SAMN04487946_101401"/>
<dbReference type="AlphaFoldDB" id="A0A1H3D798"/>
<dbReference type="EMBL" id="FNPB01000001">
    <property type="protein sequence ID" value="SDX62170.1"/>
    <property type="molecule type" value="Genomic_DNA"/>
</dbReference>
<dbReference type="InterPro" id="IPR036622">
    <property type="entry name" value="LigA_sf"/>
</dbReference>
<organism evidence="2 3">
    <name type="scientific">Halobellus clavatus</name>
    <dbReference type="NCBI Taxonomy" id="660517"/>
    <lineage>
        <taxon>Archaea</taxon>
        <taxon>Methanobacteriati</taxon>
        <taxon>Methanobacteriota</taxon>
        <taxon>Stenosarchaea group</taxon>
        <taxon>Halobacteria</taxon>
        <taxon>Halobacteriales</taxon>
        <taxon>Haloferacaceae</taxon>
        <taxon>Halobellus</taxon>
    </lineage>
</organism>
<dbReference type="Gene3D" id="1.10.700.10">
    <property type="entry name" value="Dioxygenase LigAB, LigA subunit"/>
    <property type="match status" value="1"/>
</dbReference>
<proteinExistence type="predicted"/>
<accession>A0A1H3D798</accession>
<evidence type="ECO:0000313" key="3">
    <source>
        <dbReference type="Proteomes" id="UP000199170"/>
    </source>
</evidence>